<protein>
    <submittedName>
        <fullName evidence="1">Uncharacterized protein</fullName>
    </submittedName>
</protein>
<proteinExistence type="predicted"/>
<reference evidence="1 2" key="1">
    <citation type="journal article" date="2014" name="BMC Genomics">
        <title>Comparison of environmental and isolate Sulfobacillus genomes reveals diverse carbon, sulfur, nitrogen, and hydrogen metabolisms.</title>
        <authorList>
            <person name="Justice N.B."/>
            <person name="Norman A."/>
            <person name="Brown C.T."/>
            <person name="Singh A."/>
            <person name="Thomas B.C."/>
            <person name="Banfield J.F."/>
        </authorList>
    </citation>
    <scope>NUCLEOTIDE SEQUENCE [LARGE SCALE GENOMIC DNA]</scope>
    <source>
        <strain evidence="1">AMDSBA1</strain>
    </source>
</reference>
<accession>A0A2T2WF93</accession>
<dbReference type="EMBL" id="PXYT01000151">
    <property type="protein sequence ID" value="PSR20904.1"/>
    <property type="molecule type" value="Genomic_DNA"/>
</dbReference>
<evidence type="ECO:0000313" key="2">
    <source>
        <dbReference type="Proteomes" id="UP000242699"/>
    </source>
</evidence>
<gene>
    <name evidence="1" type="ORF">C7B43_21620</name>
</gene>
<dbReference type="Proteomes" id="UP000242699">
    <property type="component" value="Unassembled WGS sequence"/>
</dbReference>
<feature type="non-terminal residue" evidence="1">
    <location>
        <position position="259"/>
    </location>
</feature>
<organism evidence="1 2">
    <name type="scientific">Sulfobacillus benefaciens</name>
    <dbReference type="NCBI Taxonomy" id="453960"/>
    <lineage>
        <taxon>Bacteria</taxon>
        <taxon>Bacillati</taxon>
        <taxon>Bacillota</taxon>
        <taxon>Clostridia</taxon>
        <taxon>Eubacteriales</taxon>
        <taxon>Clostridiales Family XVII. Incertae Sedis</taxon>
        <taxon>Sulfobacillus</taxon>
    </lineage>
</organism>
<evidence type="ECO:0000313" key="1">
    <source>
        <dbReference type="EMBL" id="PSR20904.1"/>
    </source>
</evidence>
<name>A0A2T2WF93_9FIRM</name>
<sequence>MLDEMYFPTEFSENELDQLSRSDAVNIVLAELERIASRPVSENAANLSLLSATPVTKKAAVTAQWLREMCATVRRRAEEKARAAAIAAAAQNGTLSVSDQLWVKQASGAHYGLPEGIMFEKSGDGYRFTDVSWGPIGPALYPLEEMENGTIRFRGWDRWGRGVENLTLSFADLTKPTKADIKLQHSGCRMVQIGMWCALVREILTVNDLRVSDPEPRESEEEELERIQNALKKSDWFLNANQCPCVDPVSFEREFGKLE</sequence>
<dbReference type="AlphaFoldDB" id="A0A2T2WF93"/>
<comment type="caution">
    <text evidence="1">The sequence shown here is derived from an EMBL/GenBank/DDBJ whole genome shotgun (WGS) entry which is preliminary data.</text>
</comment>